<dbReference type="OrthoDB" id="9153186at2"/>
<proteinExistence type="predicted"/>
<dbReference type="RefSeq" id="WP_090230459.1">
    <property type="nucleotide sequence ID" value="NZ_FOZP01000011.1"/>
</dbReference>
<evidence type="ECO:0000313" key="1">
    <source>
        <dbReference type="EMBL" id="SFS80256.1"/>
    </source>
</evidence>
<protein>
    <recommendedName>
        <fullName evidence="3">Acyl-coenzyme A thioesterase PaaI, contains HGG motif</fullName>
    </recommendedName>
</protein>
<dbReference type="Gene3D" id="3.10.129.10">
    <property type="entry name" value="Hotdog Thioesterase"/>
    <property type="match status" value="1"/>
</dbReference>
<keyword evidence="2" id="KW-1185">Reference proteome</keyword>
<organism evidence="1 2">
    <name type="scientific">Lutibacter maritimus</name>
    <dbReference type="NCBI Taxonomy" id="593133"/>
    <lineage>
        <taxon>Bacteria</taxon>
        <taxon>Pseudomonadati</taxon>
        <taxon>Bacteroidota</taxon>
        <taxon>Flavobacteriia</taxon>
        <taxon>Flavobacteriales</taxon>
        <taxon>Flavobacteriaceae</taxon>
        <taxon>Lutibacter</taxon>
    </lineage>
</organism>
<accession>A0A1I6STN1</accession>
<dbReference type="SUPFAM" id="SSF54637">
    <property type="entry name" value="Thioesterase/thiol ester dehydrase-isomerase"/>
    <property type="match status" value="1"/>
</dbReference>
<dbReference type="Pfam" id="PF14539">
    <property type="entry name" value="DUF4442"/>
    <property type="match status" value="1"/>
</dbReference>
<gene>
    <name evidence="1" type="ORF">SAMN04488006_0111</name>
</gene>
<name>A0A1I6STN1_9FLAO</name>
<evidence type="ECO:0008006" key="3">
    <source>
        <dbReference type="Google" id="ProtNLM"/>
    </source>
</evidence>
<reference evidence="2" key="1">
    <citation type="submission" date="2016-10" db="EMBL/GenBank/DDBJ databases">
        <authorList>
            <person name="Varghese N."/>
            <person name="Submissions S."/>
        </authorList>
    </citation>
    <scope>NUCLEOTIDE SEQUENCE [LARGE SCALE GENOMIC DNA]</scope>
    <source>
        <strain evidence="2">DSM 24450</strain>
    </source>
</reference>
<dbReference type="STRING" id="593133.SAMN04488006_0111"/>
<dbReference type="InterPro" id="IPR029069">
    <property type="entry name" value="HotDog_dom_sf"/>
</dbReference>
<evidence type="ECO:0000313" key="2">
    <source>
        <dbReference type="Proteomes" id="UP000199312"/>
    </source>
</evidence>
<dbReference type="EMBL" id="FOZP01000011">
    <property type="protein sequence ID" value="SFS80256.1"/>
    <property type="molecule type" value="Genomic_DNA"/>
</dbReference>
<dbReference type="InterPro" id="IPR027961">
    <property type="entry name" value="DUF4442"/>
</dbReference>
<dbReference type="Proteomes" id="UP000199312">
    <property type="component" value="Unassembled WGS sequence"/>
</dbReference>
<dbReference type="AlphaFoldDB" id="A0A1I6STN1"/>
<sequence length="150" mass="16835">MEVTVKKMNKFLMFKLPSAFICGVKLNQLTNEKAVVLVKHRWINQNPFNSMYFAVQSMAAELTTGSIVIKKIKESNKNVSMLVTNHQGAFTKKAVGVIKFICNDGVLIDEALKRTIETGEGQKITMESIGVDESGDQVSVYKFEWSIKLK</sequence>